<dbReference type="Proteomes" id="UP000325395">
    <property type="component" value="Unassembled WGS sequence"/>
</dbReference>
<feature type="non-terminal residue" evidence="1">
    <location>
        <position position="51"/>
    </location>
</feature>
<keyword evidence="2" id="KW-1185">Reference proteome</keyword>
<evidence type="ECO:0000313" key="1">
    <source>
        <dbReference type="EMBL" id="KAE8423152.1"/>
    </source>
</evidence>
<name>A0ABQ6X1E8_9EURO</name>
<organism evidence="1 2">
    <name type="scientific">Aspergillus pseudocaelatus</name>
    <dbReference type="NCBI Taxonomy" id="1825620"/>
    <lineage>
        <taxon>Eukaryota</taxon>
        <taxon>Fungi</taxon>
        <taxon>Dikarya</taxon>
        <taxon>Ascomycota</taxon>
        <taxon>Pezizomycotina</taxon>
        <taxon>Eurotiomycetes</taxon>
        <taxon>Eurotiomycetidae</taxon>
        <taxon>Eurotiales</taxon>
        <taxon>Aspergillaceae</taxon>
        <taxon>Aspergillus</taxon>
        <taxon>Aspergillus subgen. Circumdati</taxon>
    </lineage>
</organism>
<proteinExistence type="predicted"/>
<protein>
    <submittedName>
        <fullName evidence="1">Uncharacterized protein</fullName>
    </submittedName>
</protein>
<dbReference type="EMBL" id="ML735690">
    <property type="protein sequence ID" value="KAE8423152.1"/>
    <property type="molecule type" value="Genomic_DNA"/>
</dbReference>
<gene>
    <name evidence="1" type="ORF">BDV36DRAFT_243745</name>
</gene>
<sequence length="51" mass="5875">MLTSTCRSYLSIPPVKWYQARSLGHERMSHVYEVKGSLIFGVCGRRNWCVA</sequence>
<evidence type="ECO:0000313" key="2">
    <source>
        <dbReference type="Proteomes" id="UP000325395"/>
    </source>
</evidence>
<reference evidence="1 2" key="1">
    <citation type="submission" date="2019-04" db="EMBL/GenBank/DDBJ databases">
        <authorList>
            <consortium name="DOE Joint Genome Institute"/>
            <person name="Mondo S."/>
            <person name="Kjaerbolling I."/>
            <person name="Vesth T."/>
            <person name="Frisvad J.C."/>
            <person name="Nybo J.L."/>
            <person name="Theobald S."/>
            <person name="Kildgaard S."/>
            <person name="Isbrandt T."/>
            <person name="Kuo A."/>
            <person name="Sato A."/>
            <person name="Lyhne E.K."/>
            <person name="Kogle M.E."/>
            <person name="Wiebenga A."/>
            <person name="Kun R.S."/>
            <person name="Lubbers R.J."/>
            <person name="Makela M.R."/>
            <person name="Barry K."/>
            <person name="Chovatia M."/>
            <person name="Clum A."/>
            <person name="Daum C."/>
            <person name="Haridas S."/>
            <person name="He G."/>
            <person name="LaButti K."/>
            <person name="Lipzen A."/>
            <person name="Riley R."/>
            <person name="Salamov A."/>
            <person name="Simmons B.A."/>
            <person name="Magnuson J.K."/>
            <person name="Henrissat B."/>
            <person name="Mortensen U.H."/>
            <person name="Larsen T.O."/>
            <person name="Devries R.P."/>
            <person name="Grigoriev I.V."/>
            <person name="Machida M."/>
            <person name="Baker S.E."/>
            <person name="Andersen M.R."/>
            <person name="Cantor M.N."/>
            <person name="Hua S.X."/>
        </authorList>
    </citation>
    <scope>NUCLEOTIDE SEQUENCE [LARGE SCALE GENOMIC DNA]</scope>
    <source>
        <strain evidence="1 2">CBS 117616</strain>
    </source>
</reference>
<accession>A0ABQ6X1E8</accession>